<comment type="similarity">
    <text evidence="2">Belongs to the major facilitator superfamily.</text>
</comment>
<dbReference type="PROSITE" id="PS50850">
    <property type="entry name" value="MFS"/>
    <property type="match status" value="1"/>
</dbReference>
<feature type="transmembrane region" description="Helical" evidence="8">
    <location>
        <begin position="69"/>
        <end position="89"/>
    </location>
</feature>
<feature type="transmembrane region" description="Helical" evidence="8">
    <location>
        <begin position="327"/>
        <end position="350"/>
    </location>
</feature>
<feature type="transmembrane region" description="Helical" evidence="8">
    <location>
        <begin position="37"/>
        <end position="57"/>
    </location>
</feature>
<evidence type="ECO:0000256" key="5">
    <source>
        <dbReference type="ARBA" id="ARBA00022692"/>
    </source>
</evidence>
<evidence type="ECO:0000259" key="9">
    <source>
        <dbReference type="PROSITE" id="PS50850"/>
    </source>
</evidence>
<feature type="transmembrane region" description="Helical" evidence="8">
    <location>
        <begin position="388"/>
        <end position="407"/>
    </location>
</feature>
<dbReference type="CDD" id="cd17324">
    <property type="entry name" value="MFS_NepI_like"/>
    <property type="match status" value="1"/>
</dbReference>
<sequence>MAHSLEVPVDGSSSVAPAVLVDRRIRHGTPAFRRTNLALFSSGFATFGLLYCVQPLMPAFSRAFNVDAAASSLSLSLTTGVMAVGMLFAGAMSDAWGRKPIMLVSLLGSSILVLLTAMAPNWTSLLVLRAMLGLTLAGLPAVAMTYLSEEVHGESIGYAMGLYIGGNAIGGMSGRILSGLAADHASWRVAVGMIGVLGLVAAFLVARGLPPSLHFQKRRAHPRALAEAFGTLWHDKGLPWLFAEGFLLMGAFVTIYNYVGYRLLAPPFSLSQSHVGAIFMVYLVGVIGSAWIGSIAGKLGRRRVLWSTLVMMLAGVVLTASGSLWAIVAGIAVMTFGFFGGHSIASSWVGNRAPSAKAHASSFYLFSYYMGSSIAGSLGGIAWTHAGWSGVAGYVAALVLLGLGIALKLRRLTPLASVP</sequence>
<dbReference type="EMBL" id="JAUSSK010000003">
    <property type="protein sequence ID" value="MDQ0010421.1"/>
    <property type="molecule type" value="Genomic_DNA"/>
</dbReference>
<evidence type="ECO:0000256" key="2">
    <source>
        <dbReference type="ARBA" id="ARBA00008335"/>
    </source>
</evidence>
<gene>
    <name evidence="10" type="ORF">J2T07_002611</name>
</gene>
<evidence type="ECO:0000256" key="6">
    <source>
        <dbReference type="ARBA" id="ARBA00022989"/>
    </source>
</evidence>
<keyword evidence="4" id="KW-1003">Cell membrane</keyword>
<keyword evidence="5 8" id="KW-0812">Transmembrane</keyword>
<keyword evidence="7 8" id="KW-0472">Membrane</keyword>
<feature type="transmembrane region" description="Helical" evidence="8">
    <location>
        <begin position="159"/>
        <end position="177"/>
    </location>
</feature>
<dbReference type="InterPro" id="IPR005829">
    <property type="entry name" value="Sugar_transporter_CS"/>
</dbReference>
<evidence type="ECO:0000256" key="7">
    <source>
        <dbReference type="ARBA" id="ARBA00023136"/>
    </source>
</evidence>
<dbReference type="RefSeq" id="WP_306850510.1">
    <property type="nucleotide sequence ID" value="NZ_JAUSSK010000003.1"/>
</dbReference>
<dbReference type="InterPro" id="IPR020846">
    <property type="entry name" value="MFS_dom"/>
</dbReference>
<feature type="transmembrane region" description="Helical" evidence="8">
    <location>
        <begin position="238"/>
        <end position="259"/>
    </location>
</feature>
<protein>
    <submittedName>
        <fullName evidence="10">YNFM family putative membrane transporter</fullName>
    </submittedName>
</protein>
<evidence type="ECO:0000256" key="8">
    <source>
        <dbReference type="SAM" id="Phobius"/>
    </source>
</evidence>
<comment type="caution">
    <text evidence="10">The sequence shown here is derived from an EMBL/GenBank/DDBJ whole genome shotgun (WGS) entry which is preliminary data.</text>
</comment>
<dbReference type="Gene3D" id="1.20.1250.20">
    <property type="entry name" value="MFS general substrate transporter like domains"/>
    <property type="match status" value="1"/>
</dbReference>
<reference evidence="10 11" key="1">
    <citation type="submission" date="2023-07" db="EMBL/GenBank/DDBJ databases">
        <title>Sorghum-associated microbial communities from plants grown in Nebraska, USA.</title>
        <authorList>
            <person name="Schachtman D."/>
        </authorList>
    </citation>
    <scope>NUCLEOTIDE SEQUENCE [LARGE SCALE GENOMIC DNA]</scope>
    <source>
        <strain evidence="10 11">CC60</strain>
    </source>
</reference>
<feature type="transmembrane region" description="Helical" evidence="8">
    <location>
        <begin position="304"/>
        <end position="321"/>
    </location>
</feature>
<evidence type="ECO:0000313" key="10">
    <source>
        <dbReference type="EMBL" id="MDQ0010421.1"/>
    </source>
</evidence>
<feature type="transmembrane region" description="Helical" evidence="8">
    <location>
        <begin position="189"/>
        <end position="209"/>
    </location>
</feature>
<name>A0ABT9SZI4_9GAMM</name>
<feature type="transmembrane region" description="Helical" evidence="8">
    <location>
        <begin position="362"/>
        <end position="382"/>
    </location>
</feature>
<feature type="transmembrane region" description="Helical" evidence="8">
    <location>
        <begin position="271"/>
        <end position="292"/>
    </location>
</feature>
<dbReference type="InterPro" id="IPR011701">
    <property type="entry name" value="MFS"/>
</dbReference>
<dbReference type="SUPFAM" id="SSF103473">
    <property type="entry name" value="MFS general substrate transporter"/>
    <property type="match status" value="1"/>
</dbReference>
<evidence type="ECO:0000256" key="3">
    <source>
        <dbReference type="ARBA" id="ARBA00022448"/>
    </source>
</evidence>
<evidence type="ECO:0000256" key="4">
    <source>
        <dbReference type="ARBA" id="ARBA00022475"/>
    </source>
</evidence>
<dbReference type="PROSITE" id="PS00216">
    <property type="entry name" value="SUGAR_TRANSPORT_1"/>
    <property type="match status" value="1"/>
</dbReference>
<feature type="transmembrane region" description="Helical" evidence="8">
    <location>
        <begin position="101"/>
        <end position="120"/>
    </location>
</feature>
<dbReference type="PANTHER" id="PTHR43271:SF1">
    <property type="entry name" value="INNER MEMBRANE TRANSPORT PROTEIN YNFM"/>
    <property type="match status" value="1"/>
</dbReference>
<keyword evidence="11" id="KW-1185">Reference proteome</keyword>
<feature type="domain" description="Major facilitator superfamily (MFS) profile" evidence="9">
    <location>
        <begin position="31"/>
        <end position="414"/>
    </location>
</feature>
<keyword evidence="3" id="KW-0813">Transport</keyword>
<comment type="subcellular location">
    <subcellularLocation>
        <location evidence="1">Cell membrane</location>
        <topology evidence="1">Multi-pass membrane protein</topology>
    </subcellularLocation>
</comment>
<dbReference type="Proteomes" id="UP001237737">
    <property type="component" value="Unassembled WGS sequence"/>
</dbReference>
<feature type="transmembrane region" description="Helical" evidence="8">
    <location>
        <begin position="126"/>
        <end position="147"/>
    </location>
</feature>
<proteinExistence type="inferred from homology"/>
<evidence type="ECO:0000313" key="11">
    <source>
        <dbReference type="Proteomes" id="UP001237737"/>
    </source>
</evidence>
<dbReference type="InterPro" id="IPR036259">
    <property type="entry name" value="MFS_trans_sf"/>
</dbReference>
<keyword evidence="6 8" id="KW-1133">Transmembrane helix</keyword>
<organism evidence="10 11">
    <name type="scientific">Luteibacter jiangsuensis</name>
    <dbReference type="NCBI Taxonomy" id="637577"/>
    <lineage>
        <taxon>Bacteria</taxon>
        <taxon>Pseudomonadati</taxon>
        <taxon>Pseudomonadota</taxon>
        <taxon>Gammaproteobacteria</taxon>
        <taxon>Lysobacterales</taxon>
        <taxon>Rhodanobacteraceae</taxon>
        <taxon>Luteibacter</taxon>
    </lineage>
</organism>
<accession>A0ABT9SZI4</accession>
<dbReference type="PANTHER" id="PTHR43271">
    <property type="entry name" value="BLL2771 PROTEIN"/>
    <property type="match status" value="1"/>
</dbReference>
<dbReference type="Pfam" id="PF07690">
    <property type="entry name" value="MFS_1"/>
    <property type="match status" value="1"/>
</dbReference>
<evidence type="ECO:0000256" key="1">
    <source>
        <dbReference type="ARBA" id="ARBA00004651"/>
    </source>
</evidence>